<accession>D8LFR7</accession>
<organism evidence="2 3">
    <name type="scientific">Ectocarpus siliculosus</name>
    <name type="common">Brown alga</name>
    <name type="synonym">Conferva siliculosa</name>
    <dbReference type="NCBI Taxonomy" id="2880"/>
    <lineage>
        <taxon>Eukaryota</taxon>
        <taxon>Sar</taxon>
        <taxon>Stramenopiles</taxon>
        <taxon>Ochrophyta</taxon>
        <taxon>PX clade</taxon>
        <taxon>Phaeophyceae</taxon>
        <taxon>Ectocarpales</taxon>
        <taxon>Ectocarpaceae</taxon>
        <taxon>Ectocarpus</taxon>
    </lineage>
</organism>
<evidence type="ECO:0000259" key="1">
    <source>
        <dbReference type="PROSITE" id="PS50053"/>
    </source>
</evidence>
<evidence type="ECO:0000313" key="3">
    <source>
        <dbReference type="Proteomes" id="UP000002630"/>
    </source>
</evidence>
<proteinExistence type="predicted"/>
<dbReference type="InParanoid" id="D8LFR7"/>
<dbReference type="EMBL" id="FN649760">
    <property type="protein sequence ID" value="CBN75641.1"/>
    <property type="molecule type" value="Genomic_DNA"/>
</dbReference>
<dbReference type="eggNOG" id="ENOG502SW8J">
    <property type="taxonomic scope" value="Eukaryota"/>
</dbReference>
<dbReference type="OrthoDB" id="184955at2759"/>
<protein>
    <recommendedName>
        <fullName evidence="1">Ubiquitin-like domain-containing protein</fullName>
    </recommendedName>
</protein>
<name>D8LFR7_ECTSI</name>
<sequence length="275" mass="29992">MRKLAYAWMIVASLSQSFRRNMASYAAGTTRYAVRLVAPAEGPVFGVATRNAKASAVSAYEVLQEPVGAPFDGLQVCVWVDSMIEGKDTASRSGPFCFEGLQQELPINGLEVGSHRLSAAVVAPTQDGPTQQISEVTTAQINVVLQEDFAPSYKWQQVYPWQSVPPGLEVQLPLDGVGQKRARVPPSWRLQLYVPEESGGGFFVRTDLRAGSTVLELRREIARQPRFGGGGVERVRLSLGGRVLGDEETAEGLDLFNRQRELVALVDRRPGTPPP</sequence>
<keyword evidence="3" id="KW-1185">Reference proteome</keyword>
<gene>
    <name evidence="2" type="ORF">Esi_0151_0037</name>
</gene>
<reference evidence="2 3" key="1">
    <citation type="journal article" date="2010" name="Nature">
        <title>The Ectocarpus genome and the independent evolution of multicellularity in brown algae.</title>
        <authorList>
            <person name="Cock J.M."/>
            <person name="Sterck L."/>
            <person name="Rouze P."/>
            <person name="Scornet D."/>
            <person name="Allen A.E."/>
            <person name="Amoutzias G."/>
            <person name="Anthouard V."/>
            <person name="Artiguenave F."/>
            <person name="Aury J.M."/>
            <person name="Badger J.H."/>
            <person name="Beszteri B."/>
            <person name="Billiau K."/>
            <person name="Bonnet E."/>
            <person name="Bothwell J.H."/>
            <person name="Bowler C."/>
            <person name="Boyen C."/>
            <person name="Brownlee C."/>
            <person name="Carrano C.J."/>
            <person name="Charrier B."/>
            <person name="Cho G.Y."/>
            <person name="Coelho S.M."/>
            <person name="Collen J."/>
            <person name="Corre E."/>
            <person name="Da Silva C."/>
            <person name="Delage L."/>
            <person name="Delaroque N."/>
            <person name="Dittami S.M."/>
            <person name="Doulbeau S."/>
            <person name="Elias M."/>
            <person name="Farnham G."/>
            <person name="Gachon C.M."/>
            <person name="Gschloessl B."/>
            <person name="Heesch S."/>
            <person name="Jabbari K."/>
            <person name="Jubin C."/>
            <person name="Kawai H."/>
            <person name="Kimura K."/>
            <person name="Kloareg B."/>
            <person name="Kupper F.C."/>
            <person name="Lang D."/>
            <person name="Le Bail A."/>
            <person name="Leblanc C."/>
            <person name="Lerouge P."/>
            <person name="Lohr M."/>
            <person name="Lopez P.J."/>
            <person name="Martens C."/>
            <person name="Maumus F."/>
            <person name="Michel G."/>
            <person name="Miranda-Saavedra D."/>
            <person name="Morales J."/>
            <person name="Moreau H."/>
            <person name="Motomura T."/>
            <person name="Nagasato C."/>
            <person name="Napoli C.A."/>
            <person name="Nelson D.R."/>
            <person name="Nyvall-Collen P."/>
            <person name="Peters A.F."/>
            <person name="Pommier C."/>
            <person name="Potin P."/>
            <person name="Poulain J."/>
            <person name="Quesneville H."/>
            <person name="Read B."/>
            <person name="Rensing S.A."/>
            <person name="Ritter A."/>
            <person name="Rousvoal S."/>
            <person name="Samanta M."/>
            <person name="Samson G."/>
            <person name="Schroeder D.C."/>
            <person name="Segurens B."/>
            <person name="Strittmatter M."/>
            <person name="Tonon T."/>
            <person name="Tregear J.W."/>
            <person name="Valentin K."/>
            <person name="von Dassow P."/>
            <person name="Yamagishi T."/>
            <person name="Van de Peer Y."/>
            <person name="Wincker P."/>
        </authorList>
    </citation>
    <scope>NUCLEOTIDE SEQUENCE [LARGE SCALE GENOMIC DNA]</scope>
    <source>
        <strain evidence="3">Ec32 / CCAP1310/4</strain>
    </source>
</reference>
<dbReference type="InterPro" id="IPR000626">
    <property type="entry name" value="Ubiquitin-like_dom"/>
</dbReference>
<evidence type="ECO:0000313" key="2">
    <source>
        <dbReference type="EMBL" id="CBN75641.1"/>
    </source>
</evidence>
<feature type="domain" description="Ubiquitin-like" evidence="1">
    <location>
        <begin position="190"/>
        <end position="255"/>
    </location>
</feature>
<dbReference type="AlphaFoldDB" id="D8LFR7"/>
<dbReference type="PROSITE" id="PS50053">
    <property type="entry name" value="UBIQUITIN_2"/>
    <property type="match status" value="1"/>
</dbReference>
<dbReference type="Proteomes" id="UP000002630">
    <property type="component" value="Unassembled WGS sequence"/>
</dbReference>